<dbReference type="Proteomes" id="UP000229297">
    <property type="component" value="Unassembled WGS sequence"/>
</dbReference>
<name>A0A2M7JAX8_9BACT</name>
<feature type="compositionally biased region" description="Basic and acidic residues" evidence="1">
    <location>
        <begin position="56"/>
        <end position="70"/>
    </location>
</feature>
<accession>A0A2M7JAX8</accession>
<evidence type="ECO:0000313" key="2">
    <source>
        <dbReference type="EMBL" id="PIX16559.1"/>
    </source>
</evidence>
<protein>
    <submittedName>
        <fullName evidence="2">Uncharacterized protein</fullName>
    </submittedName>
</protein>
<evidence type="ECO:0000256" key="1">
    <source>
        <dbReference type="SAM" id="MobiDB-lite"/>
    </source>
</evidence>
<comment type="caution">
    <text evidence="2">The sequence shown here is derived from an EMBL/GenBank/DDBJ whole genome shotgun (WGS) entry which is preliminary data.</text>
</comment>
<feature type="region of interest" description="Disordered" evidence="1">
    <location>
        <begin position="56"/>
        <end position="87"/>
    </location>
</feature>
<evidence type="ECO:0000313" key="3">
    <source>
        <dbReference type="Proteomes" id="UP000229297"/>
    </source>
</evidence>
<organism evidence="2 3">
    <name type="scientific">Candidatus Desantisbacteria bacterium CG_4_8_14_3_um_filter_40_12</name>
    <dbReference type="NCBI Taxonomy" id="1974545"/>
    <lineage>
        <taxon>Bacteria</taxon>
        <taxon>Candidatus Desantisiibacteriota</taxon>
    </lineage>
</organism>
<reference evidence="3" key="1">
    <citation type="submission" date="2017-09" db="EMBL/GenBank/DDBJ databases">
        <title>Depth-based differentiation of microbial function through sediment-hosted aquifers and enrichment of novel symbionts in the deep terrestrial subsurface.</title>
        <authorList>
            <person name="Probst A.J."/>
            <person name="Ladd B."/>
            <person name="Jarett J.K."/>
            <person name="Geller-Mcgrath D.E."/>
            <person name="Sieber C.M.K."/>
            <person name="Emerson J.B."/>
            <person name="Anantharaman K."/>
            <person name="Thomas B.C."/>
            <person name="Malmstrom R."/>
            <person name="Stieglmeier M."/>
            <person name="Klingl A."/>
            <person name="Woyke T."/>
            <person name="Ryan C.M."/>
            <person name="Banfield J.F."/>
        </authorList>
    </citation>
    <scope>NUCLEOTIDE SEQUENCE [LARGE SCALE GENOMIC DNA]</scope>
</reference>
<dbReference type="EMBL" id="PFIC01000203">
    <property type="protein sequence ID" value="PIX16559.1"/>
    <property type="molecule type" value="Genomic_DNA"/>
</dbReference>
<gene>
    <name evidence="2" type="ORF">COZ71_07410</name>
</gene>
<dbReference type="AlphaFoldDB" id="A0A2M7JAX8"/>
<sequence length="703" mass="79539">MKDPTGVGFLVWGAATTVDIGATILETALPPVRIGHAVLDVSYSYHRNWQDDWIKDLKKEPNPPYRERSYPPKLPNPKDPGKDHPDDYKGVLEAPFVTPPANDIEMLLQEYDELSLSYLAFEVGLSINDPVCDYEMGKFVQKLKTTNPDYDKHLEEVKQKSEEAYQAAYEVQKKVCLLYYGTITETTEFPHFKIQEEVTNFLNSLTPQQREEVLALQKIYFDKMKIAVDAQKQIYEDIRNTVDVGIMYHGFPDDIVNLLNSLEVSNATFWDDDEDLSKYKTIIMPSGSSFGMDTSEIFKWQLRQYVKNGGVLISFAQQQGYEFSCLPGGEVKGYGWAEDQSCWTNAAYVDTYKPCFAGQNSANLDVNVDGYFTQWPASATVLLRRIKNNMPCMISYPYDKGYVIASTLFSDWGYGHNQTSKAEITLIRDLISWAKDINKEIPEVKPDETIKLDVSVVNNTDKVANKAILTLIDPDRNIIATQTITTIIPPHSTIKTTHSPLLPQNSKHGIWWVGYELQDNANNTIQPQTEGERFAVSKHLTGSTKLDGYKIWAISDDQAAVDSNVVYTVFVRNDTNEDFNGNIGVGVHEQGGRYWANVGVIPYITLPAHSQRSFVFERNVNFSTATYFGLFPLSANYETYFLKGAVTTCEKGVWVIKPSVDIHTMTNKKQFVKGDDVSIGLNFTNKELFNYEFSVISSCNLKQ</sequence>
<dbReference type="InterPro" id="IPR029062">
    <property type="entry name" value="Class_I_gatase-like"/>
</dbReference>
<dbReference type="SUPFAM" id="SSF52317">
    <property type="entry name" value="Class I glutamine amidotransferase-like"/>
    <property type="match status" value="1"/>
</dbReference>
<proteinExistence type="predicted"/>